<dbReference type="AlphaFoldDB" id="A0A834JL42"/>
<protein>
    <submittedName>
        <fullName evidence="1">Uncharacterized protein</fullName>
    </submittedName>
</protein>
<evidence type="ECO:0000313" key="2">
    <source>
        <dbReference type="Proteomes" id="UP000617340"/>
    </source>
</evidence>
<sequence length="124" mass="13755">MDVADWSMVEVKSRLDDADDPARPATYINESEDTLLLPSESKALMVRRPEGVSGSVAMAMCWDGYGVQPGISTLLPLFRFSCNKYQEGDGGEEGTGTLDYRLRTWYAFGLSTLPCMDYQSPLEI</sequence>
<evidence type="ECO:0000313" key="1">
    <source>
        <dbReference type="EMBL" id="KAF7390067.1"/>
    </source>
</evidence>
<keyword evidence="2" id="KW-1185">Reference proteome</keyword>
<name>A0A834JL42_VESGE</name>
<gene>
    <name evidence="1" type="ORF">HZH68_011924</name>
</gene>
<reference evidence="1" key="1">
    <citation type="journal article" date="2020" name="G3 (Bethesda)">
        <title>High-Quality Assemblies for Three Invasive Social Wasps from the &lt;i&gt;Vespula&lt;/i&gt; Genus.</title>
        <authorList>
            <person name="Harrop T.W.R."/>
            <person name="Guhlin J."/>
            <person name="McLaughlin G.M."/>
            <person name="Permina E."/>
            <person name="Stockwell P."/>
            <person name="Gilligan J."/>
            <person name="Le Lec M.F."/>
            <person name="Gruber M.A.M."/>
            <person name="Quinn O."/>
            <person name="Lovegrove M."/>
            <person name="Duncan E.J."/>
            <person name="Remnant E.J."/>
            <person name="Van Eeckhoven J."/>
            <person name="Graham B."/>
            <person name="Knapp R.A."/>
            <person name="Langford K.W."/>
            <person name="Kronenberg Z."/>
            <person name="Press M.O."/>
            <person name="Eacker S.M."/>
            <person name="Wilson-Rankin E.E."/>
            <person name="Purcell J."/>
            <person name="Lester P.J."/>
            <person name="Dearden P.K."/>
        </authorList>
    </citation>
    <scope>NUCLEOTIDE SEQUENCE</scope>
    <source>
        <strain evidence="1">Linc-1</strain>
    </source>
</reference>
<dbReference type="Proteomes" id="UP000617340">
    <property type="component" value="Unassembled WGS sequence"/>
</dbReference>
<accession>A0A834JL42</accession>
<comment type="caution">
    <text evidence="1">The sequence shown here is derived from an EMBL/GenBank/DDBJ whole genome shotgun (WGS) entry which is preliminary data.</text>
</comment>
<organism evidence="1 2">
    <name type="scientific">Vespula germanica</name>
    <name type="common">German yellow jacket</name>
    <name type="synonym">Paravespula germanica</name>
    <dbReference type="NCBI Taxonomy" id="30212"/>
    <lineage>
        <taxon>Eukaryota</taxon>
        <taxon>Metazoa</taxon>
        <taxon>Ecdysozoa</taxon>
        <taxon>Arthropoda</taxon>
        <taxon>Hexapoda</taxon>
        <taxon>Insecta</taxon>
        <taxon>Pterygota</taxon>
        <taxon>Neoptera</taxon>
        <taxon>Endopterygota</taxon>
        <taxon>Hymenoptera</taxon>
        <taxon>Apocrita</taxon>
        <taxon>Aculeata</taxon>
        <taxon>Vespoidea</taxon>
        <taxon>Vespidae</taxon>
        <taxon>Vespinae</taxon>
        <taxon>Vespula</taxon>
    </lineage>
</organism>
<proteinExistence type="predicted"/>
<dbReference type="EMBL" id="JACSDZ010000012">
    <property type="protein sequence ID" value="KAF7390067.1"/>
    <property type="molecule type" value="Genomic_DNA"/>
</dbReference>